<comment type="caution">
    <text evidence="1">The sequence shown here is derived from an EMBL/GenBank/DDBJ whole genome shotgun (WGS) entry which is preliminary data.</text>
</comment>
<reference evidence="1 2" key="1">
    <citation type="journal article" date="2015" name="Nature">
        <title>rRNA introns, odd ribosomes, and small enigmatic genomes across a large radiation of phyla.</title>
        <authorList>
            <person name="Brown C.T."/>
            <person name="Hug L.A."/>
            <person name="Thomas B.C."/>
            <person name="Sharon I."/>
            <person name="Castelle C.J."/>
            <person name="Singh A."/>
            <person name="Wilkins M.J."/>
            <person name="Williams K.H."/>
            <person name="Banfield J.F."/>
        </authorList>
    </citation>
    <scope>NUCLEOTIDE SEQUENCE [LARGE SCALE GENOMIC DNA]</scope>
</reference>
<dbReference type="Gene3D" id="2.160.20.110">
    <property type="match status" value="3"/>
</dbReference>
<evidence type="ECO:0000313" key="2">
    <source>
        <dbReference type="Proteomes" id="UP000034048"/>
    </source>
</evidence>
<dbReference type="SUPFAM" id="SSF141072">
    <property type="entry name" value="CalX-like"/>
    <property type="match status" value="1"/>
</dbReference>
<feature type="non-terminal residue" evidence="1">
    <location>
        <position position="1029"/>
    </location>
</feature>
<dbReference type="AlphaFoldDB" id="A0A0G0QSK0"/>
<gene>
    <name evidence="1" type="ORF">UT42_C0047G0010</name>
</gene>
<proteinExistence type="predicted"/>
<dbReference type="Gene3D" id="2.60.40.2030">
    <property type="match status" value="1"/>
</dbReference>
<name>A0A0G0QSK0_9BACT</name>
<evidence type="ECO:0000313" key="1">
    <source>
        <dbReference type="EMBL" id="KKR13355.1"/>
    </source>
</evidence>
<accession>A0A0G0QSK0</accession>
<organism evidence="1 2">
    <name type="scientific">Candidatus Falkowbacteria bacterium GW2011_GWA2_39_24</name>
    <dbReference type="NCBI Taxonomy" id="1618634"/>
    <lineage>
        <taxon>Bacteria</taxon>
        <taxon>Candidatus Falkowiibacteriota</taxon>
    </lineage>
</organism>
<dbReference type="Proteomes" id="UP000034048">
    <property type="component" value="Unassembled WGS sequence"/>
</dbReference>
<dbReference type="InterPro" id="IPR038081">
    <property type="entry name" value="CalX-like_sf"/>
</dbReference>
<sequence>MLGQPGAQILKNSYASGALTTSGPSGGLVGSSSSGYIIDSFATGSVSYASGGGAVGGNIVQKLDNVYWDIFRTGKSNCYQSGSTGCTGKNSGNSEPNYWFNTSVDAPMDQWNFDSIWQTNVGAYPTLRSVILDEITPVIPSATDTTPSYTFFSNTAGAITYGGDCTSATGTATIGSNTITFDALSVAVHSNCTLAVGGVTMNITDFQIVSGFAGGAGTSGDPYQITTCAQLQLMDSYRTSYFILNNAIDCAVAPFNTGLGFLPVGTSASKFTGGFDGAGYTISNLYIDRPLIDYVGLFGYVDGTDTQYIKDVSLTGADITGKNYVGALAGYLLDTIMVDASSAGTVDGYSYVGGLLGYIDSTTVKACYSSATVAGYSLIGGLSSYLANASYLGFSYATGAITGYSGAGGLLASTTGTRNTLYNCYATGAVSTSSGVTTSSQFGGLLGTAGASSFVYNSYATGATTSGSYAGGLIAAPTSNYTKDSFATGAVTTGSFQGGVFGSVTSSSRNNVYWDIYRTSQSNCYQTASVNCTGKNSGNADPNYWFNSSTNPPFNQWDFNTVWDTNAESYPTLQSVILEEVTQVAPATIDTTPNYTFFSDTAGAITYGGDCTSATGTAVVGNNTVTFSTLSAAVHSNCTLAVGGVTMNISPFEIIAGFAGGAGTSGNPYQITTCAQLQLMDSYRTSYFILNNNIDCAVAPFNTGVGFLPIGDATTKFSGGFNGADYTIDGLYINRPATDYVGLFGYADGTDVQSIQDFIMTNVNITGYDYVGAAVGYDIDITVTKVGSLGAVTGNHYVGGLLGAISSTTASNSFSSATVIGYGVYIGGLIGYSLSSAITTNCYATGAVTGYIDGIGGLLGFLSSTTLTYSYATGAVTATSGSSGGLIGSKSAGTLNNSYWDVTRTGKATCYNGGSTGCTAKNTASAEPNYWFGNSANAPMDSWDFVTTPIWYVVGGTYPALDPPPTIQFTSTTGSGSEATTAVNLEVSIDITWTDNVTVDYVVSGGTATGTGTDYTLASGTATITAGST</sequence>
<dbReference type="EMBL" id="LBWS01000047">
    <property type="protein sequence ID" value="KKR13355.1"/>
    <property type="molecule type" value="Genomic_DNA"/>
</dbReference>
<protein>
    <submittedName>
        <fullName evidence="1">Surface protein containing Ig-like protein domain-like protein</fullName>
    </submittedName>
</protein>